<dbReference type="GO" id="GO:0006891">
    <property type="term" value="P:intra-Golgi vesicle-mediated transport"/>
    <property type="evidence" value="ECO:0007669"/>
    <property type="project" value="TreeGrafter"/>
</dbReference>
<dbReference type="InterPro" id="IPR010714">
    <property type="entry name" value="Coatomer_asu_C"/>
</dbReference>
<gene>
    <name evidence="15" type="ORF">FCC1311_087552</name>
</gene>
<evidence type="ECO:0000256" key="3">
    <source>
        <dbReference type="ARBA" id="ARBA00022448"/>
    </source>
</evidence>
<dbReference type="SUPFAM" id="SSF47473">
    <property type="entry name" value="EF-hand"/>
    <property type="match status" value="1"/>
</dbReference>
<evidence type="ECO:0000256" key="11">
    <source>
        <dbReference type="ARBA" id="ARBA00023136"/>
    </source>
</evidence>
<dbReference type="GO" id="GO:0000139">
    <property type="term" value="C:Golgi membrane"/>
    <property type="evidence" value="ECO:0007669"/>
    <property type="project" value="UniProtKB-SubCell"/>
</dbReference>
<proteinExistence type="predicted"/>
<comment type="caution">
    <text evidence="15">The sequence shown here is derived from an EMBL/GenBank/DDBJ whole genome shotgun (WGS) entry which is preliminary data.</text>
</comment>
<dbReference type="Pfam" id="PF23953">
    <property type="entry name" value="TPR_COPA_B"/>
    <property type="match status" value="1"/>
</dbReference>
<keyword evidence="7" id="KW-0106">Calcium</keyword>
<feature type="repeat" description="WD" evidence="12">
    <location>
        <begin position="211"/>
        <end position="252"/>
    </location>
</feature>
<dbReference type="PROSITE" id="PS50222">
    <property type="entry name" value="EF_HAND_2"/>
    <property type="match status" value="1"/>
</dbReference>
<feature type="repeat" description="WD" evidence="12">
    <location>
        <begin position="47"/>
        <end position="83"/>
    </location>
</feature>
<feature type="repeat" description="WD" evidence="12">
    <location>
        <begin position="5"/>
        <end position="46"/>
    </location>
</feature>
<dbReference type="InterPro" id="IPR011992">
    <property type="entry name" value="EF-hand-dom_pair"/>
</dbReference>
<feature type="repeat" description="WD" evidence="12">
    <location>
        <begin position="135"/>
        <end position="167"/>
    </location>
</feature>
<dbReference type="Gene3D" id="1.25.40.470">
    <property type="match status" value="1"/>
</dbReference>
<comment type="subcellular location">
    <subcellularLocation>
        <location evidence="2">Cytoplasm</location>
    </subcellularLocation>
    <subcellularLocation>
        <location evidence="1">Golgi apparatus membrane</location>
        <topology evidence="1">Peripheral membrane protein</topology>
        <orientation evidence="1">Cytoplasmic side</orientation>
    </subcellularLocation>
</comment>
<evidence type="ECO:0000256" key="9">
    <source>
        <dbReference type="ARBA" id="ARBA00022927"/>
    </source>
</evidence>
<keyword evidence="13" id="KW-1133">Transmembrane helix</keyword>
<dbReference type="InterPro" id="IPR001680">
    <property type="entry name" value="WD40_rpt"/>
</dbReference>
<evidence type="ECO:0000259" key="14">
    <source>
        <dbReference type="PROSITE" id="PS50222"/>
    </source>
</evidence>
<protein>
    <submittedName>
        <fullName evidence="15">Coatomer subunit alpha-1</fullName>
    </submittedName>
</protein>
<dbReference type="InterPro" id="IPR050844">
    <property type="entry name" value="Coatomer_complex_subunit"/>
</dbReference>
<keyword evidence="6" id="KW-0677">Repeat</keyword>
<evidence type="ECO:0000256" key="7">
    <source>
        <dbReference type="ARBA" id="ARBA00022837"/>
    </source>
</evidence>
<feature type="repeat" description="WD" evidence="12">
    <location>
        <begin position="93"/>
        <end position="134"/>
    </location>
</feature>
<dbReference type="PANTHER" id="PTHR19876:SF1">
    <property type="entry name" value="COATOMER SUBUNIT ALPHA"/>
    <property type="match status" value="1"/>
</dbReference>
<dbReference type="InterPro" id="IPR056176">
    <property type="entry name" value="TPR_COPA_B"/>
</dbReference>
<dbReference type="InterPro" id="IPR018247">
    <property type="entry name" value="EF_Hand_1_Ca_BS"/>
</dbReference>
<dbReference type="GO" id="GO:0006890">
    <property type="term" value="P:retrograde vesicle-mediated transport, Golgi to endoplasmic reticulum"/>
    <property type="evidence" value="ECO:0007669"/>
    <property type="project" value="TreeGrafter"/>
</dbReference>
<reference evidence="15 16" key="1">
    <citation type="submission" date="2017-12" db="EMBL/GenBank/DDBJ databases">
        <title>Sequencing, de novo assembly and annotation of complete genome of a new Thraustochytrid species, strain FCC1311.</title>
        <authorList>
            <person name="Sedici K."/>
            <person name="Godart F."/>
            <person name="Aiese Cigliano R."/>
            <person name="Sanseverino W."/>
            <person name="Barakat M."/>
            <person name="Ortet P."/>
            <person name="Marechal E."/>
            <person name="Cagnac O."/>
            <person name="Amato A."/>
        </authorList>
    </citation>
    <scope>NUCLEOTIDE SEQUENCE [LARGE SCALE GENOMIC DNA]</scope>
</reference>
<dbReference type="CDD" id="cd00200">
    <property type="entry name" value="WD40"/>
    <property type="match status" value="1"/>
</dbReference>
<keyword evidence="16" id="KW-1185">Reference proteome</keyword>
<evidence type="ECO:0000313" key="15">
    <source>
        <dbReference type="EMBL" id="GBG32531.1"/>
    </source>
</evidence>
<dbReference type="InterPro" id="IPR020472">
    <property type="entry name" value="WD40_PAC1"/>
</dbReference>
<evidence type="ECO:0000256" key="8">
    <source>
        <dbReference type="ARBA" id="ARBA00022892"/>
    </source>
</evidence>
<dbReference type="FunCoup" id="A0A2R5GVU4">
    <property type="interactions" value="514"/>
</dbReference>
<feature type="domain" description="EF-hand" evidence="14">
    <location>
        <begin position="1360"/>
        <end position="1385"/>
    </location>
</feature>
<dbReference type="PROSITE" id="PS50082">
    <property type="entry name" value="WD_REPEATS_2"/>
    <property type="match status" value="6"/>
</dbReference>
<keyword evidence="3" id="KW-0813">Transport</keyword>
<evidence type="ECO:0000256" key="6">
    <source>
        <dbReference type="ARBA" id="ARBA00022737"/>
    </source>
</evidence>
<keyword evidence="9" id="KW-0653">Protein transport</keyword>
<dbReference type="FunFam" id="2.130.10.10:FF:000010">
    <property type="entry name" value="Coatomer subunit alpha"/>
    <property type="match status" value="1"/>
</dbReference>
<dbReference type="EMBL" id="BEYU01000124">
    <property type="protein sequence ID" value="GBG32531.1"/>
    <property type="molecule type" value="Genomic_DNA"/>
</dbReference>
<keyword evidence="11 13" id="KW-0472">Membrane</keyword>
<dbReference type="GO" id="GO:0005198">
    <property type="term" value="F:structural molecule activity"/>
    <property type="evidence" value="ECO:0007669"/>
    <property type="project" value="InterPro"/>
</dbReference>
<feature type="transmembrane region" description="Helical" evidence="13">
    <location>
        <begin position="1491"/>
        <end position="1514"/>
    </location>
</feature>
<evidence type="ECO:0000256" key="12">
    <source>
        <dbReference type="PROSITE-ProRule" id="PRU00221"/>
    </source>
</evidence>
<dbReference type="InterPro" id="IPR015943">
    <property type="entry name" value="WD40/YVTN_repeat-like_dom_sf"/>
</dbReference>
<dbReference type="Pfam" id="PF06957">
    <property type="entry name" value="COPI_C"/>
    <property type="match status" value="1"/>
</dbReference>
<dbReference type="GO" id="GO:0006886">
    <property type="term" value="P:intracellular protein transport"/>
    <property type="evidence" value="ECO:0007669"/>
    <property type="project" value="InterPro"/>
</dbReference>
<feature type="repeat" description="WD" evidence="12">
    <location>
        <begin position="255"/>
        <end position="296"/>
    </location>
</feature>
<keyword evidence="4" id="KW-0963">Cytoplasm</keyword>
<keyword evidence="8" id="KW-0931">ER-Golgi transport</keyword>
<evidence type="ECO:0000313" key="16">
    <source>
        <dbReference type="Proteomes" id="UP000241890"/>
    </source>
</evidence>
<dbReference type="PANTHER" id="PTHR19876">
    <property type="entry name" value="COATOMER"/>
    <property type="match status" value="1"/>
</dbReference>
<evidence type="ECO:0000256" key="10">
    <source>
        <dbReference type="ARBA" id="ARBA00023034"/>
    </source>
</evidence>
<dbReference type="InParanoid" id="A0A2R5GVU4"/>
<dbReference type="PROSITE" id="PS50294">
    <property type="entry name" value="WD_REPEATS_REGION"/>
    <property type="match status" value="5"/>
</dbReference>
<keyword evidence="10" id="KW-0333">Golgi apparatus</keyword>
<dbReference type="PRINTS" id="PR00320">
    <property type="entry name" value="GPROTEINBRPT"/>
</dbReference>
<evidence type="ECO:0000256" key="13">
    <source>
        <dbReference type="SAM" id="Phobius"/>
    </source>
</evidence>
<dbReference type="Pfam" id="PF00400">
    <property type="entry name" value="WD40"/>
    <property type="match status" value="6"/>
</dbReference>
<dbReference type="FunFam" id="1.25.40.470:FF:000002">
    <property type="entry name" value="Coatomer subunit alpha"/>
    <property type="match status" value="1"/>
</dbReference>
<dbReference type="GO" id="GO:0030126">
    <property type="term" value="C:COPI vesicle coat"/>
    <property type="evidence" value="ECO:0007669"/>
    <property type="project" value="InterPro"/>
</dbReference>
<dbReference type="PROSITE" id="PS00018">
    <property type="entry name" value="EF_HAND_1"/>
    <property type="match status" value="1"/>
</dbReference>
<dbReference type="InterPro" id="IPR036322">
    <property type="entry name" value="WD40_repeat_dom_sf"/>
</dbReference>
<dbReference type="SUPFAM" id="SSF50978">
    <property type="entry name" value="WD40 repeat-like"/>
    <property type="match status" value="1"/>
</dbReference>
<dbReference type="InterPro" id="IPR006692">
    <property type="entry name" value="Beta-prop_COPA/B_2nd"/>
</dbReference>
<evidence type="ECO:0000256" key="4">
    <source>
        <dbReference type="ARBA" id="ARBA00022490"/>
    </source>
</evidence>
<dbReference type="Pfam" id="PF04053">
    <property type="entry name" value="B-prop_COPA_B_2nd"/>
    <property type="match status" value="1"/>
</dbReference>
<feature type="transmembrane region" description="Helical" evidence="13">
    <location>
        <begin position="1402"/>
        <end position="1427"/>
    </location>
</feature>
<name>A0A2R5GVU4_9STRA</name>
<dbReference type="Gene3D" id="2.130.10.10">
    <property type="entry name" value="YVTN repeat-like/Quinoprotein amine dehydrogenase"/>
    <property type="match status" value="1"/>
</dbReference>
<keyword evidence="5 12" id="KW-0853">WD repeat</keyword>
<dbReference type="SMART" id="SM00320">
    <property type="entry name" value="WD40"/>
    <property type="match status" value="7"/>
</dbReference>
<evidence type="ECO:0000256" key="5">
    <source>
        <dbReference type="ARBA" id="ARBA00022574"/>
    </source>
</evidence>
<keyword evidence="13" id="KW-0812">Transmembrane</keyword>
<dbReference type="Proteomes" id="UP000241890">
    <property type="component" value="Unassembled WGS sequence"/>
</dbReference>
<dbReference type="SUPFAM" id="SSF63829">
    <property type="entry name" value="Calcium-dependent phosphotriesterase"/>
    <property type="match status" value="1"/>
</dbReference>
<evidence type="ECO:0000256" key="1">
    <source>
        <dbReference type="ARBA" id="ARBA00004255"/>
    </source>
</evidence>
<sequence>MLTKFETKSPRVKGLAFHPNRPFILASLHNGTIQLWDYKMGTLLERYEDHDGPVRGIDFHPSQNLFCSGGDDYKLKVWRLQRGGGGSRPLFNLLGHLDYIRTTKFHHEYPWIVSASDDQTIRIWNWQSRSSISVLTGHNHYVMCAEFHPKDDLVVSASLDQTVRVWDTSGLRKKTVRGAPSEHDMQSNNAVISRVNADLFGGTDAVVKYVLEGHDRGVNWASFHHTLPLIISGADDRQIKLWRMSETKAWEVDAMRGHTNNVSCVIFHPKAELLVSNSEDRSIRVWDISRRQGVQTIRREHDRFWILAAHPEQNLLAAGHDSGMIVFKLERERPAYDTQANNTELYYVKDRYLRRYEYGSSEDSVQVSLRRGSGTSTAGGSIGTAPRSLIFNSLNPAEINILVLSDIEGGSYELVTLPKSTSGGAVASEVPDSKRGQALGVAFVARNRFAVLDRSRQILIKNLRNEVGKKFPSPYPTTDGMFPAGTAGRVLLRSEDRISLFDTNSRRILGEVVVAMVRHVVWNKDGTMVALLCKHAVVICNKQLEQLCTVPETVRVKSGAWGPHGIFVYTTLNHIKYCIPNGDAGVIRTLDLPIYITRVTKDTLYCLDRECKVRKLSIDTTECLFKIALMRKQYGEVIRMIRHANLCGQAIIAYLQAKGYPEVALHFVEDKKTRFNLAIECGNLEVAMTAALEVDDTECWTRLGVEALRQGNQKIVEMAYQRTKDFERLSFLYLITGNTDKLRKMLKIAEMRGDVMSRFHNALYLGDAAERVKILEEVGQLSLAYVAAVSHGLNEDAERIAGALSEAGVELPQVDPSSATLLMPPNPIFRDAEENWPLLEVSKSIISQALQDGVIPDGADLSAYNETPEADVANEVTDDGFADDFNDDAGDALGGGGVSAFPGDDDLDLGADGGGFPGDDESDIEFDDEDVGGPAAEADFEPGISDGGAGGVFVAPTPGADRAAAWVQNSSLAADHVAAGSFGKAMQLLNRQIGLVNFAPLEESMMDVFLGARCVVPGLPCTRSVPTLMQRNDKDGNPGAQSLPEVCVKLSLLVEKLRVAYQYFQQGKFQEALTSFREILLGIPLLVVPSREVPEVKELLGICREYITGILIELERRDTEDAVRQAELAAYFTRCTLQPAHMILVLNLAMTRAFKLKNYITAASFAQRLLNMSEINAPTQSQLKTKASKVLRASEQHGRNEVKLNYDENAQFSICSQTNTPIADATSALKCPFCAATCTAEGSGKLCKVCTLSPMGRRGWTRSASAAAPGGAGGADGDVAAASQDKSKLTGLARTLDQNPEMANELVEVMSHNTKLRIANAILDQEVSGGRSYSDYLARRHRQNIMIREISFSMGDDIKDQIDVDKDGHVSSQELNEWLQNLMKMQNTSGGRAPLEPTPTQLWQFALLSGVPFVAFGFLDNAIMLVAGDVIDTQLGRVLGISTLAAAGLGNMISDVAGLGLGGYVEASSKRLGLKDPKLTLQQMQTRKIRFLNFIATSIGICIGCILGMVPLLFMDAEENNMKEMFEMMKADSSDGKVSVNQLMERLEEGANLMGSENYELVAGEVKQRFTDEAAHVSYRQFREFVKDLRKLPELSHFPENQHFTNLFCEAVGIDY</sequence>
<evidence type="ECO:0000256" key="2">
    <source>
        <dbReference type="ARBA" id="ARBA00004496"/>
    </source>
</evidence>
<accession>A0A2R5GVU4</accession>
<organism evidence="15 16">
    <name type="scientific">Hondaea fermentalgiana</name>
    <dbReference type="NCBI Taxonomy" id="2315210"/>
    <lineage>
        <taxon>Eukaryota</taxon>
        <taxon>Sar</taxon>
        <taxon>Stramenopiles</taxon>
        <taxon>Bigyra</taxon>
        <taxon>Labyrinthulomycetes</taxon>
        <taxon>Thraustochytrida</taxon>
        <taxon>Thraustochytriidae</taxon>
        <taxon>Hondaea</taxon>
    </lineage>
</organism>
<dbReference type="CDD" id="cd22948">
    <property type="entry name" value="Coatomer_WDAD_alpha"/>
    <property type="match status" value="1"/>
</dbReference>
<dbReference type="InterPro" id="IPR019537">
    <property type="entry name" value="TMEM65"/>
</dbReference>
<dbReference type="Pfam" id="PF10507">
    <property type="entry name" value="TMEM65"/>
    <property type="match status" value="1"/>
</dbReference>
<dbReference type="OrthoDB" id="10261470at2759"/>
<dbReference type="GO" id="GO:0005509">
    <property type="term" value="F:calcium ion binding"/>
    <property type="evidence" value="ECO:0007669"/>
    <property type="project" value="InterPro"/>
</dbReference>
<dbReference type="GO" id="GO:0006888">
    <property type="term" value="P:endoplasmic reticulum to Golgi vesicle-mediated transport"/>
    <property type="evidence" value="ECO:0007669"/>
    <property type="project" value="TreeGrafter"/>
</dbReference>
<dbReference type="InterPro" id="IPR002048">
    <property type="entry name" value="EF_hand_dom"/>
</dbReference>
<dbReference type="InterPro" id="IPR047312">
    <property type="entry name" value="Coatomer_alpha_WD-assoc_reg"/>
</dbReference>